<organism evidence="1 2">
    <name type="scientific">Finegoldia magna</name>
    <name type="common">Peptostreptococcus magnus</name>
    <dbReference type="NCBI Taxonomy" id="1260"/>
    <lineage>
        <taxon>Bacteria</taxon>
        <taxon>Bacillati</taxon>
        <taxon>Bacillota</taxon>
        <taxon>Tissierellia</taxon>
        <taxon>Tissierellales</taxon>
        <taxon>Peptoniphilaceae</taxon>
        <taxon>Finegoldia</taxon>
    </lineage>
</organism>
<comment type="caution">
    <text evidence="1">The sequence shown here is derived from an EMBL/GenBank/DDBJ whole genome shotgun (WGS) entry which is preliminary data.</text>
</comment>
<dbReference type="PANTHER" id="PTHR41774">
    <property type="match status" value="1"/>
</dbReference>
<dbReference type="EMBL" id="NDYC01000015">
    <property type="protein sequence ID" value="OXZ28060.1"/>
    <property type="molecule type" value="Genomic_DNA"/>
</dbReference>
<reference evidence="2" key="1">
    <citation type="submission" date="2017-04" db="EMBL/GenBank/DDBJ databases">
        <title>Finegoldia magna isolated from orthopedic joint implant-associated infections.</title>
        <authorList>
            <person name="Bjorklund S."/>
            <person name="Bruggemann H."/>
            <person name="Jensen A."/>
            <person name="Hellmark B."/>
            <person name="Soderquist B."/>
        </authorList>
    </citation>
    <scope>NUCLEOTIDE SEQUENCE [LARGE SCALE GENOMIC DNA]</scope>
    <source>
        <strain evidence="2">CCUG 54800</strain>
    </source>
</reference>
<evidence type="ECO:0000313" key="2">
    <source>
        <dbReference type="Proteomes" id="UP000215413"/>
    </source>
</evidence>
<dbReference type="RefSeq" id="WP_094205459.1">
    <property type="nucleotide sequence ID" value="NZ_NDYC01000015.1"/>
</dbReference>
<dbReference type="Gene3D" id="3.30.70.120">
    <property type="match status" value="1"/>
</dbReference>
<proteinExistence type="predicted"/>
<gene>
    <name evidence="1" type="ORF">B9N49_02940</name>
</gene>
<sequence length="106" mass="12595">MITYKIDVYIPEDYIDLIIKKLGDEKIITIGNYDYCYTTSKVKGHFMPNDLANNFSGEKKIINEVDEIKLEFRTTENNIKKCIQIIEDIHPYEECVYDIFEIKNFK</sequence>
<dbReference type="SUPFAM" id="SSF102705">
    <property type="entry name" value="NIF3 (NGG1p interacting factor 3)-like"/>
    <property type="match status" value="1"/>
</dbReference>
<protein>
    <recommendedName>
        <fullName evidence="3">Cytochrome C biogenesis protein</fullName>
    </recommendedName>
</protein>
<evidence type="ECO:0000313" key="1">
    <source>
        <dbReference type="EMBL" id="OXZ28060.1"/>
    </source>
</evidence>
<evidence type="ECO:0008006" key="3">
    <source>
        <dbReference type="Google" id="ProtNLM"/>
    </source>
</evidence>
<dbReference type="InterPro" id="IPR015867">
    <property type="entry name" value="N-reg_PII/ATP_PRibTrfase_C"/>
</dbReference>
<dbReference type="InterPro" id="IPR036069">
    <property type="entry name" value="DUF34/NIF3_sf"/>
</dbReference>
<dbReference type="PANTHER" id="PTHR41774:SF1">
    <property type="entry name" value="NGG1P INTERACTING FACTOR NIF3"/>
    <property type="match status" value="1"/>
</dbReference>
<accession>A0A233V6P5</accession>
<name>A0A233V6P5_FINMA</name>
<dbReference type="AlphaFoldDB" id="A0A233V6P5"/>
<dbReference type="Proteomes" id="UP000215413">
    <property type="component" value="Unassembled WGS sequence"/>
</dbReference>